<feature type="compositionally biased region" description="Polar residues" evidence="1">
    <location>
        <begin position="666"/>
        <end position="689"/>
    </location>
</feature>
<feature type="region of interest" description="Disordered" evidence="1">
    <location>
        <begin position="324"/>
        <end position="382"/>
    </location>
</feature>
<feature type="chain" id="PRO_5044807718" evidence="3">
    <location>
        <begin position="21"/>
        <end position="824"/>
    </location>
</feature>
<keyword evidence="3" id="KW-0732">Signal</keyword>
<dbReference type="AlphaFoldDB" id="A0ABD3QDY3"/>
<reference evidence="4 5" key="1">
    <citation type="submission" date="2024-10" db="EMBL/GenBank/DDBJ databases">
        <title>Updated reference genomes for cyclostephanoid diatoms.</title>
        <authorList>
            <person name="Roberts W.R."/>
            <person name="Alverson A.J."/>
        </authorList>
    </citation>
    <scope>NUCLEOTIDE SEQUENCE [LARGE SCALE GENOMIC DNA]</scope>
    <source>
        <strain evidence="4 5">AJA010-31</strain>
    </source>
</reference>
<evidence type="ECO:0000256" key="2">
    <source>
        <dbReference type="SAM" id="Phobius"/>
    </source>
</evidence>
<feature type="compositionally biased region" description="Acidic residues" evidence="1">
    <location>
        <begin position="536"/>
        <end position="545"/>
    </location>
</feature>
<evidence type="ECO:0000313" key="4">
    <source>
        <dbReference type="EMBL" id="KAL3798590.1"/>
    </source>
</evidence>
<sequence length="824" mass="88159">MRPLLLFTALLCSLLPLTSSEELATVAISTFLLELTIQNRPSNRHSRLLRGSSSSRLLSSADELIQSTAEAHLTNVYSDLFLRHPSQVLLTVVTAPDDDDTNSTSAGSIYIRSSFVGGVVSFPLSTDILDGSNTRSNRIPTRSEVSSATLQAFTIPGYGEDYLNDLLEAQHPDLEGLLLVNAKNVEEGDSMNNGVDGGLEKVSDPPSPSDSESSSSASSSSGENDSFSLVDNIWAIAAVAALGAMFLTILMCTTILWCDWRKRKARKERMKEEKMMAQQMQNGGGSNDVFQDNLRNIPTLASEETDIMLHSPTMSEESNVNVNAAGTSRGKSTIARPSIMNSIRKKSITTKSKAAESHLQLSRSIDDEDDPSPTKSQAAPSVVYSVGEDTTTMLYPAIHRGRQNSRDLSEFDGYSMDGMSAIGIGLDGQSTANNSNNNSNSNKQNHPLLVQRNVMYSGEVPRDFDSVWGDDDQSKLTSGHERNLSIGSDSILGKSIGSDNIIMSVDKEPIINMSSLNPTLEEDANGSGGSKNFLNEFDDESESEDGANRGAFTLELLKGSGKRKKSTGVVDDDDSILGDFGGRSEFMDVSTAMEEVEEETSVKEEEAATAGEEDAAMPSSEASVDSSPSWAGRIKSALMLSTSKSALDQMLNDEDDGSTAAADVVGSNSSSIFRPDSNSVSSRKASPATSPIDMAPSSDSQDQSLSSKVNNSILSHQTSPNSVKDKFVSSLGLSFSFSRNNDDDNSVSSGRSAKSSSSHRSNNSRNSRASAAASVKSKQSKALGLTNSMDEEVDEDPAAMIENINEMLSECRVILDTDVDAAVK</sequence>
<feature type="region of interest" description="Disordered" evidence="1">
    <location>
        <begin position="737"/>
        <end position="794"/>
    </location>
</feature>
<feature type="transmembrane region" description="Helical" evidence="2">
    <location>
        <begin position="233"/>
        <end position="260"/>
    </location>
</feature>
<keyword evidence="2" id="KW-0812">Transmembrane</keyword>
<comment type="caution">
    <text evidence="4">The sequence shown here is derived from an EMBL/GenBank/DDBJ whole genome shotgun (WGS) entry which is preliminary data.</text>
</comment>
<proteinExistence type="predicted"/>
<evidence type="ECO:0000313" key="5">
    <source>
        <dbReference type="Proteomes" id="UP001530400"/>
    </source>
</evidence>
<evidence type="ECO:0000256" key="1">
    <source>
        <dbReference type="SAM" id="MobiDB-lite"/>
    </source>
</evidence>
<name>A0ABD3QDY3_9STRA</name>
<keyword evidence="2" id="KW-1133">Transmembrane helix</keyword>
<evidence type="ECO:0000256" key="3">
    <source>
        <dbReference type="SAM" id="SignalP"/>
    </source>
</evidence>
<keyword evidence="2" id="KW-0472">Membrane</keyword>
<feature type="compositionally biased region" description="Low complexity" evidence="1">
    <location>
        <begin position="746"/>
        <end position="782"/>
    </location>
</feature>
<feature type="region of interest" description="Disordered" evidence="1">
    <location>
        <begin position="563"/>
        <end position="629"/>
    </location>
</feature>
<organism evidence="4 5">
    <name type="scientific">Cyclotella atomus</name>
    <dbReference type="NCBI Taxonomy" id="382360"/>
    <lineage>
        <taxon>Eukaryota</taxon>
        <taxon>Sar</taxon>
        <taxon>Stramenopiles</taxon>
        <taxon>Ochrophyta</taxon>
        <taxon>Bacillariophyta</taxon>
        <taxon>Coscinodiscophyceae</taxon>
        <taxon>Thalassiosirophycidae</taxon>
        <taxon>Stephanodiscales</taxon>
        <taxon>Stephanodiscaceae</taxon>
        <taxon>Cyclotella</taxon>
    </lineage>
</organism>
<accession>A0ABD3QDY3</accession>
<gene>
    <name evidence="4" type="ORF">ACHAWO_013999</name>
</gene>
<feature type="region of interest" description="Disordered" evidence="1">
    <location>
        <begin position="189"/>
        <end position="224"/>
    </location>
</feature>
<dbReference type="EMBL" id="JALLPJ020000212">
    <property type="protein sequence ID" value="KAL3798590.1"/>
    <property type="molecule type" value="Genomic_DNA"/>
</dbReference>
<feature type="region of interest" description="Disordered" evidence="1">
    <location>
        <begin position="518"/>
        <end position="548"/>
    </location>
</feature>
<dbReference type="Proteomes" id="UP001530400">
    <property type="component" value="Unassembled WGS sequence"/>
</dbReference>
<protein>
    <submittedName>
        <fullName evidence="4">Uncharacterized protein</fullName>
    </submittedName>
</protein>
<feature type="compositionally biased region" description="Low complexity" evidence="1">
    <location>
        <begin position="697"/>
        <end position="707"/>
    </location>
</feature>
<feature type="compositionally biased region" description="Low complexity" evidence="1">
    <location>
        <begin position="209"/>
        <end position="224"/>
    </location>
</feature>
<feature type="region of interest" description="Disordered" evidence="1">
    <location>
        <begin position="649"/>
        <end position="708"/>
    </location>
</feature>
<feature type="signal peptide" evidence="3">
    <location>
        <begin position="1"/>
        <end position="20"/>
    </location>
</feature>
<feature type="compositionally biased region" description="Low complexity" evidence="1">
    <location>
        <begin position="619"/>
        <end position="629"/>
    </location>
</feature>
<keyword evidence="5" id="KW-1185">Reference proteome</keyword>